<dbReference type="Proteomes" id="UP000284605">
    <property type="component" value="Unassembled WGS sequence"/>
</dbReference>
<evidence type="ECO:0000256" key="1">
    <source>
        <dbReference type="ARBA" id="ARBA00006432"/>
    </source>
</evidence>
<comment type="similarity">
    <text evidence="1">Belongs to the ATP-dependent AMP-binding enzyme family.</text>
</comment>
<proteinExistence type="inferred from homology"/>
<evidence type="ECO:0000256" key="5">
    <source>
        <dbReference type="ARBA" id="ARBA00067668"/>
    </source>
</evidence>
<dbReference type="PANTHER" id="PTHR43767:SF10">
    <property type="entry name" value="SURFACTIN SYNTHASE SUBUNIT 1"/>
    <property type="match status" value="1"/>
</dbReference>
<evidence type="ECO:0000256" key="4">
    <source>
        <dbReference type="ARBA" id="ARBA00066616"/>
    </source>
</evidence>
<dbReference type="Pfam" id="PF00501">
    <property type="entry name" value="AMP-binding"/>
    <property type="match status" value="1"/>
</dbReference>
<keyword evidence="2 8" id="KW-0436">Ligase</keyword>
<name>A0A418WH94_9PROT</name>
<dbReference type="Gene3D" id="3.40.50.12780">
    <property type="entry name" value="N-terminal domain of ligase-like"/>
    <property type="match status" value="1"/>
</dbReference>
<sequence length="495" mass="53409">MALSFEGSTTDWATLEGQANQVARLLIGAGVAPRDRVAFLGKNSADFFLAMFGVAKAGACFVPLNWRLSEPELGDVLVDCGATIVIVERDHQDMLQGAESRSGTNLARIVIDEQATLVAAAADQGTQAPEVWISEDDAAIQLYTSGTTGRPKGVLLTHGCFNRIRLCEHLEAAYQWHPGDSFLFILPNFHLLGIGLSIQCLYNGLSLSVQRRFDPAGALAAITQDRPTLLVLTPTMIQMLLDHPDAATTDFGSLRLTMYAGSPISLGLIKRAIAAMPCQFMQFYGATESAGAISLLRPEEHDLSNEGKLKSCGRPLPLIALRIVDDKGNEVPDGQPGELLVRSPAIAQGYWNNPDATAAAFQDGWYRTGDVALRDAEGLYYIVDRAKDMIVTGGENVYSAEIEHVLSTHPAVLAVAVIGVPDERWGEAVKAVIVPKAGEEIALAELSAYCRERLAAYKVPKSFDLVDVLPMTGTGKVSKKDLRARYWGGQQRSVA</sequence>
<dbReference type="InterPro" id="IPR045851">
    <property type="entry name" value="AMP-bd_C_sf"/>
</dbReference>
<dbReference type="InterPro" id="IPR000873">
    <property type="entry name" value="AMP-dep_synth/lig_dom"/>
</dbReference>
<comment type="caution">
    <text evidence="8">The sequence shown here is derived from an EMBL/GenBank/DDBJ whole genome shotgun (WGS) entry which is preliminary data.</text>
</comment>
<organism evidence="8 9">
    <name type="scientific">Oleomonas cavernae</name>
    <dbReference type="NCBI Taxonomy" id="2320859"/>
    <lineage>
        <taxon>Bacteria</taxon>
        <taxon>Pseudomonadati</taxon>
        <taxon>Pseudomonadota</taxon>
        <taxon>Alphaproteobacteria</taxon>
        <taxon>Acetobacterales</taxon>
        <taxon>Acetobacteraceae</taxon>
        <taxon>Oleomonas</taxon>
    </lineage>
</organism>
<accession>A0A418WH94</accession>
<comment type="catalytic activity">
    <reaction evidence="3">
        <text>3-(methylsulfanyl)propanoate + ATP + CoA = 3-(methylsulfanyl)propanoyl-CoA + AMP + diphosphate</text>
        <dbReference type="Rhea" id="RHEA:43052"/>
        <dbReference type="ChEBI" id="CHEBI:30616"/>
        <dbReference type="ChEBI" id="CHEBI:33019"/>
        <dbReference type="ChEBI" id="CHEBI:49016"/>
        <dbReference type="ChEBI" id="CHEBI:57287"/>
        <dbReference type="ChEBI" id="CHEBI:82815"/>
        <dbReference type="ChEBI" id="CHEBI:456215"/>
        <dbReference type="EC" id="6.2.1.44"/>
    </reaction>
    <physiologicalReaction direction="left-to-right" evidence="3">
        <dbReference type="Rhea" id="RHEA:43053"/>
    </physiologicalReaction>
</comment>
<evidence type="ECO:0000256" key="2">
    <source>
        <dbReference type="ARBA" id="ARBA00022598"/>
    </source>
</evidence>
<keyword evidence="9" id="KW-1185">Reference proteome</keyword>
<dbReference type="GO" id="GO:0016877">
    <property type="term" value="F:ligase activity, forming carbon-sulfur bonds"/>
    <property type="evidence" value="ECO:0007669"/>
    <property type="project" value="UniProtKB-ARBA"/>
</dbReference>
<dbReference type="InterPro" id="IPR042099">
    <property type="entry name" value="ANL_N_sf"/>
</dbReference>
<dbReference type="NCBIfam" id="NF004837">
    <property type="entry name" value="PRK06187.1"/>
    <property type="match status" value="1"/>
</dbReference>
<evidence type="ECO:0000259" key="7">
    <source>
        <dbReference type="Pfam" id="PF13193"/>
    </source>
</evidence>
<dbReference type="PANTHER" id="PTHR43767">
    <property type="entry name" value="LONG-CHAIN-FATTY-ACID--COA LIGASE"/>
    <property type="match status" value="1"/>
</dbReference>
<evidence type="ECO:0000313" key="8">
    <source>
        <dbReference type="EMBL" id="RJF89417.1"/>
    </source>
</evidence>
<reference evidence="8 9" key="1">
    <citation type="submission" date="2018-09" db="EMBL/GenBank/DDBJ databases">
        <authorList>
            <person name="Zhu H."/>
        </authorList>
    </citation>
    <scope>NUCLEOTIDE SEQUENCE [LARGE SCALE GENOMIC DNA]</scope>
    <source>
        <strain evidence="8 9">K1W22B-8</strain>
    </source>
</reference>
<protein>
    <recommendedName>
        <fullName evidence="5">3-methylmercaptopropionyl-CoA ligase</fullName>
        <ecNumber evidence="4">6.2.1.44</ecNumber>
    </recommendedName>
</protein>
<dbReference type="Pfam" id="PF13193">
    <property type="entry name" value="AMP-binding_C"/>
    <property type="match status" value="1"/>
</dbReference>
<dbReference type="SUPFAM" id="SSF56801">
    <property type="entry name" value="Acetyl-CoA synthetase-like"/>
    <property type="match status" value="1"/>
</dbReference>
<dbReference type="EC" id="6.2.1.44" evidence="4"/>
<gene>
    <name evidence="8" type="ORF">D3874_22600</name>
</gene>
<feature type="domain" description="AMP-dependent synthetase/ligase" evidence="6">
    <location>
        <begin position="2"/>
        <end position="351"/>
    </location>
</feature>
<dbReference type="EMBL" id="QYUK01000011">
    <property type="protein sequence ID" value="RJF89417.1"/>
    <property type="molecule type" value="Genomic_DNA"/>
</dbReference>
<dbReference type="InterPro" id="IPR050237">
    <property type="entry name" value="ATP-dep_AMP-bd_enzyme"/>
</dbReference>
<dbReference type="InterPro" id="IPR025110">
    <property type="entry name" value="AMP-bd_C"/>
</dbReference>
<dbReference type="AlphaFoldDB" id="A0A418WH94"/>
<dbReference type="OrthoDB" id="9803968at2"/>
<evidence type="ECO:0000259" key="6">
    <source>
        <dbReference type="Pfam" id="PF00501"/>
    </source>
</evidence>
<evidence type="ECO:0000313" key="9">
    <source>
        <dbReference type="Proteomes" id="UP000284605"/>
    </source>
</evidence>
<evidence type="ECO:0000256" key="3">
    <source>
        <dbReference type="ARBA" id="ARBA00051915"/>
    </source>
</evidence>
<feature type="domain" description="AMP-binding enzyme C-terminal" evidence="7">
    <location>
        <begin position="401"/>
        <end position="476"/>
    </location>
</feature>
<dbReference type="FunFam" id="3.30.300.30:FF:000008">
    <property type="entry name" value="2,3-dihydroxybenzoate-AMP ligase"/>
    <property type="match status" value="1"/>
</dbReference>
<dbReference type="Gene3D" id="3.30.300.30">
    <property type="match status" value="1"/>
</dbReference>